<gene>
    <name evidence="7" type="ORF">NP493_870g02046</name>
</gene>
<dbReference type="GO" id="GO:0055088">
    <property type="term" value="P:lipid homeostasis"/>
    <property type="evidence" value="ECO:0007669"/>
    <property type="project" value="TreeGrafter"/>
</dbReference>
<feature type="region of interest" description="Disordered" evidence="5">
    <location>
        <begin position="223"/>
        <end position="252"/>
    </location>
</feature>
<dbReference type="InterPro" id="IPR002641">
    <property type="entry name" value="PNPLA_dom"/>
</dbReference>
<dbReference type="Proteomes" id="UP001209878">
    <property type="component" value="Unassembled WGS sequence"/>
</dbReference>
<dbReference type="PANTHER" id="PTHR12406">
    <property type="entry name" value="CALCIUM-INDEPENDENT PHOSPHOLIPASE A2 IPLA2 -RELATED"/>
    <property type="match status" value="1"/>
</dbReference>
<evidence type="ECO:0000256" key="2">
    <source>
        <dbReference type="ARBA" id="ARBA00022801"/>
    </source>
</evidence>
<comment type="caution">
    <text evidence="7">The sequence shown here is derived from an EMBL/GenBank/DDBJ whole genome shotgun (WGS) entry which is preliminary data.</text>
</comment>
<dbReference type="SUPFAM" id="SSF52151">
    <property type="entry name" value="FabD/lysophospholipase-like"/>
    <property type="match status" value="1"/>
</dbReference>
<keyword evidence="3" id="KW-0443">Lipid metabolism</keyword>
<organism evidence="7 8">
    <name type="scientific">Ridgeia piscesae</name>
    <name type="common">Tubeworm</name>
    <dbReference type="NCBI Taxonomy" id="27915"/>
    <lineage>
        <taxon>Eukaryota</taxon>
        <taxon>Metazoa</taxon>
        <taxon>Spiralia</taxon>
        <taxon>Lophotrochozoa</taxon>
        <taxon>Annelida</taxon>
        <taxon>Polychaeta</taxon>
        <taxon>Sedentaria</taxon>
        <taxon>Canalipalpata</taxon>
        <taxon>Sabellida</taxon>
        <taxon>Siboglinidae</taxon>
        <taxon>Ridgeia</taxon>
    </lineage>
</organism>
<dbReference type="Pfam" id="PF01734">
    <property type="entry name" value="Patatin"/>
    <property type="match status" value="1"/>
</dbReference>
<dbReference type="EC" id="3.1.1.3" evidence="1"/>
<protein>
    <recommendedName>
        <fullName evidence="1">triacylglycerol lipase</fullName>
        <ecNumber evidence="1">3.1.1.3</ecNumber>
    </recommendedName>
</protein>
<dbReference type="Gene3D" id="3.40.1090.10">
    <property type="entry name" value="Cytosolic phospholipase A2 catalytic domain"/>
    <property type="match status" value="1"/>
</dbReference>
<dbReference type="PROSITE" id="PS51635">
    <property type="entry name" value="PNPLA"/>
    <property type="match status" value="1"/>
</dbReference>
<evidence type="ECO:0000313" key="8">
    <source>
        <dbReference type="Proteomes" id="UP001209878"/>
    </source>
</evidence>
<dbReference type="GO" id="GO:0004806">
    <property type="term" value="F:triacylglycerol lipase activity"/>
    <property type="evidence" value="ECO:0007669"/>
    <property type="project" value="UniProtKB-EC"/>
</dbReference>
<keyword evidence="8" id="KW-1185">Reference proteome</keyword>
<feature type="domain" description="PNPLA" evidence="6">
    <location>
        <begin position="1"/>
        <end position="128"/>
    </location>
</feature>
<dbReference type="GO" id="GO:0005737">
    <property type="term" value="C:cytoplasm"/>
    <property type="evidence" value="ECO:0007669"/>
    <property type="project" value="TreeGrafter"/>
</dbReference>
<name>A0AAD9NKL7_RIDPI</name>
<reference evidence="7" key="1">
    <citation type="journal article" date="2023" name="Mol. Biol. Evol.">
        <title>Third-Generation Sequencing Reveals the Adaptive Role of the Epigenome in Three Deep-Sea Polychaetes.</title>
        <authorList>
            <person name="Perez M."/>
            <person name="Aroh O."/>
            <person name="Sun Y."/>
            <person name="Lan Y."/>
            <person name="Juniper S.K."/>
            <person name="Young C.R."/>
            <person name="Angers B."/>
            <person name="Qian P.Y."/>
        </authorList>
    </citation>
    <scope>NUCLEOTIDE SEQUENCE</scope>
    <source>
        <strain evidence="7">R07B-5</strain>
    </source>
</reference>
<evidence type="ECO:0000256" key="5">
    <source>
        <dbReference type="SAM" id="MobiDB-lite"/>
    </source>
</evidence>
<dbReference type="AlphaFoldDB" id="A0AAD9NKL7"/>
<feature type="region of interest" description="Disordered" evidence="5">
    <location>
        <begin position="530"/>
        <end position="565"/>
    </location>
</feature>
<dbReference type="EMBL" id="JAODUO010000869">
    <property type="protein sequence ID" value="KAK2173515.1"/>
    <property type="molecule type" value="Genomic_DNA"/>
</dbReference>
<dbReference type="PANTHER" id="PTHR12406:SF41">
    <property type="entry name" value="BRUMMER, ISOFORM B-RELATED"/>
    <property type="match status" value="1"/>
</dbReference>
<evidence type="ECO:0000256" key="3">
    <source>
        <dbReference type="ARBA" id="ARBA00023098"/>
    </source>
</evidence>
<sequence length="579" mass="64556">MSSQFRVVLAHGECTSYVLSIAVKARSRALGPIHPSFNLVKYLRDGLYDFLPDNAHEIATGHLFVSLTRVSDRKNILISHFDSKDDLIQALTCSAFVPFYSGLVPPKYHGVYYVDGGITNNIPILDKNTITVSPFAGESDICPDDNSSNFAHIYLAGTSIQFTASNMYRVAHALFPPNPEVLSNMCQQGFDDALRYLQRNNLIGCTRHLNIYSSIRTAVPIEEAEDEEEEETLMYDEEDYDSSEETDSLGSEEGECEDECCYECKHRRHLALLDSLPPQVVHELQAACDSVNGHLLAPLYNLQLFRMASLLFAPVILPLEVTIVLATKIFQSVSLMPLIGELGIITKELYEMIQTNRHRYSARFTCQLAIIDAPMIDVKPASMAVSKPTMHRRPSVEHIPELTNSQLNVGFSVDFQTHYKNPLRSVGEVRHRILDHDVDLGDIPLDIKPLPEAGADNGKLRKNDSPVGSLYDMTSFDTFEDCLYVSNQMDSILSYYYSEEDDPNTVKIMEIFPLKGELPAHTGYVPVPVSERKGLPPPSRQNPGMDSAALPMPVPPPTTQPNSGMKRATTYAAPLYDAM</sequence>
<dbReference type="FunFam" id="3.40.1090.10:FF:000003">
    <property type="entry name" value="Patatin-like phospholipase domain-containing protein 2"/>
    <property type="match status" value="1"/>
</dbReference>
<dbReference type="InterPro" id="IPR016035">
    <property type="entry name" value="Acyl_Trfase/lysoPLipase"/>
</dbReference>
<dbReference type="GO" id="GO:0019433">
    <property type="term" value="P:triglyceride catabolic process"/>
    <property type="evidence" value="ECO:0007669"/>
    <property type="project" value="TreeGrafter"/>
</dbReference>
<evidence type="ECO:0000313" key="7">
    <source>
        <dbReference type="EMBL" id="KAK2173515.1"/>
    </source>
</evidence>
<dbReference type="InterPro" id="IPR033562">
    <property type="entry name" value="PLPL"/>
</dbReference>
<keyword evidence="2" id="KW-0378">Hydrolase</keyword>
<dbReference type="GO" id="GO:0005811">
    <property type="term" value="C:lipid droplet"/>
    <property type="evidence" value="ECO:0007669"/>
    <property type="project" value="TreeGrafter"/>
</dbReference>
<dbReference type="GO" id="GO:0016020">
    <property type="term" value="C:membrane"/>
    <property type="evidence" value="ECO:0007669"/>
    <property type="project" value="TreeGrafter"/>
</dbReference>
<evidence type="ECO:0000256" key="4">
    <source>
        <dbReference type="PROSITE-ProRule" id="PRU01161"/>
    </source>
</evidence>
<accession>A0AAD9NKL7</accession>
<comment type="caution">
    <text evidence="4">Lacks conserved residue(s) required for the propagation of feature annotation.</text>
</comment>
<evidence type="ECO:0000259" key="6">
    <source>
        <dbReference type="PROSITE" id="PS51635"/>
    </source>
</evidence>
<proteinExistence type="predicted"/>
<evidence type="ECO:0000256" key="1">
    <source>
        <dbReference type="ARBA" id="ARBA00013279"/>
    </source>
</evidence>
<feature type="short sequence motif" description="DGA/G" evidence="4">
    <location>
        <begin position="115"/>
        <end position="117"/>
    </location>
</feature>